<dbReference type="Proteomes" id="UP001497457">
    <property type="component" value="Chromosome 16b"/>
</dbReference>
<proteinExistence type="predicted"/>
<evidence type="ECO:0000256" key="1">
    <source>
        <dbReference type="SAM" id="MobiDB-lite"/>
    </source>
</evidence>
<protein>
    <recommendedName>
        <fullName evidence="4">DUF295 domain-containing protein</fullName>
    </recommendedName>
</protein>
<feature type="region of interest" description="Disordered" evidence="1">
    <location>
        <begin position="1"/>
        <end position="24"/>
    </location>
</feature>
<dbReference type="EMBL" id="OZ075126">
    <property type="protein sequence ID" value="CAL4944355.1"/>
    <property type="molecule type" value="Genomic_DNA"/>
</dbReference>
<keyword evidence="3" id="KW-1185">Reference proteome</keyword>
<dbReference type="PANTHER" id="PTHR33085:SF62">
    <property type="entry name" value="OS03G0632600 PROTEIN"/>
    <property type="match status" value="1"/>
</dbReference>
<reference evidence="2 3" key="2">
    <citation type="submission" date="2024-10" db="EMBL/GenBank/DDBJ databases">
        <authorList>
            <person name="Ryan C."/>
        </authorList>
    </citation>
    <scope>NUCLEOTIDE SEQUENCE [LARGE SCALE GENOMIC DNA]</scope>
</reference>
<dbReference type="AlphaFoldDB" id="A0ABC8YLI0"/>
<dbReference type="InterPro" id="IPR012871">
    <property type="entry name" value="DUF1668_ORYSA"/>
</dbReference>
<sequence>MEESDVEKQRAPKRRRHGRGSDGGRAATRLRHLYLVFDDWSMGYSIHKVDLSPSSTADRCCRSCGGRRHRLRRRGSDHCLPPPLFRFHAPDAPRGDTYNMPQYFSAVGSNIVAMLPSWTYGVGAATCYCFDVHAPSLVFAPRHREALDSTHFPVARHHQYPIYFSVGDRLFVLGTFSFQSRSHAVAPDEQTIFVSAGIVPADEATYSFRTAEDGSSASWRHHGGWALPFDGRGYYDGDLNAWVGLSFYSLEIGHVVACELVSAAGTGAYGRRPAWKFSKEKLFSEDPAERHLGATLVYMGGNGRSRFCLVEGIYIEGDKSCGAYDVEDEDDDELAYLLRVTTFSLKLDENGDLTVGDSRRVRYYSVPEGTTLGFQSTPVAFWM</sequence>
<organism evidence="2 3">
    <name type="scientific">Urochloa decumbens</name>
    <dbReference type="NCBI Taxonomy" id="240449"/>
    <lineage>
        <taxon>Eukaryota</taxon>
        <taxon>Viridiplantae</taxon>
        <taxon>Streptophyta</taxon>
        <taxon>Embryophyta</taxon>
        <taxon>Tracheophyta</taxon>
        <taxon>Spermatophyta</taxon>
        <taxon>Magnoliopsida</taxon>
        <taxon>Liliopsida</taxon>
        <taxon>Poales</taxon>
        <taxon>Poaceae</taxon>
        <taxon>PACMAD clade</taxon>
        <taxon>Panicoideae</taxon>
        <taxon>Panicodae</taxon>
        <taxon>Paniceae</taxon>
        <taxon>Melinidinae</taxon>
        <taxon>Urochloa</taxon>
    </lineage>
</organism>
<dbReference type="Pfam" id="PF07893">
    <property type="entry name" value="DUF1668"/>
    <property type="match status" value="2"/>
</dbReference>
<evidence type="ECO:0000313" key="3">
    <source>
        <dbReference type="Proteomes" id="UP001497457"/>
    </source>
</evidence>
<dbReference type="PANTHER" id="PTHR33085">
    <property type="entry name" value="OS12G0113100 PROTEIN-RELATED"/>
    <property type="match status" value="1"/>
</dbReference>
<name>A0ABC8YLI0_9POAL</name>
<gene>
    <name evidence="2" type="ORF">URODEC1_LOCUS34760</name>
</gene>
<feature type="compositionally biased region" description="Basic and acidic residues" evidence="1">
    <location>
        <begin position="1"/>
        <end position="10"/>
    </location>
</feature>
<accession>A0ABC8YLI0</accession>
<reference evidence="3" key="1">
    <citation type="submission" date="2024-06" db="EMBL/GenBank/DDBJ databases">
        <authorList>
            <person name="Ryan C."/>
        </authorList>
    </citation>
    <scope>NUCLEOTIDE SEQUENCE [LARGE SCALE GENOMIC DNA]</scope>
</reference>
<evidence type="ECO:0000313" key="2">
    <source>
        <dbReference type="EMBL" id="CAL4944355.1"/>
    </source>
</evidence>
<evidence type="ECO:0008006" key="4">
    <source>
        <dbReference type="Google" id="ProtNLM"/>
    </source>
</evidence>